<proteinExistence type="predicted"/>
<protein>
    <submittedName>
        <fullName evidence="2">Uncharacterized protein</fullName>
    </submittedName>
</protein>
<evidence type="ECO:0000313" key="2">
    <source>
        <dbReference type="EMBL" id="PHQ36730.1"/>
    </source>
</evidence>
<name>A0A2G1WD33_9BACT</name>
<dbReference type="Proteomes" id="UP000225740">
    <property type="component" value="Unassembled WGS sequence"/>
</dbReference>
<gene>
    <name evidence="2" type="ORF">CEE69_05160</name>
</gene>
<organism evidence="2 3">
    <name type="scientific">Rhodopirellula bahusiensis</name>
    <dbReference type="NCBI Taxonomy" id="2014065"/>
    <lineage>
        <taxon>Bacteria</taxon>
        <taxon>Pseudomonadati</taxon>
        <taxon>Planctomycetota</taxon>
        <taxon>Planctomycetia</taxon>
        <taxon>Pirellulales</taxon>
        <taxon>Pirellulaceae</taxon>
        <taxon>Rhodopirellula</taxon>
    </lineage>
</organism>
<feature type="region of interest" description="Disordered" evidence="1">
    <location>
        <begin position="1"/>
        <end position="25"/>
    </location>
</feature>
<feature type="compositionally biased region" description="Polar residues" evidence="1">
    <location>
        <begin position="9"/>
        <end position="21"/>
    </location>
</feature>
<dbReference type="AlphaFoldDB" id="A0A2G1WD33"/>
<dbReference type="AntiFam" id="ANF00257">
    <property type="entry name" value="Protein of unknown function (DUF1560)"/>
</dbReference>
<accession>A0A2G1WD33</accession>
<dbReference type="EMBL" id="NIZW01000002">
    <property type="protein sequence ID" value="PHQ36730.1"/>
    <property type="molecule type" value="Genomic_DNA"/>
</dbReference>
<evidence type="ECO:0000256" key="1">
    <source>
        <dbReference type="SAM" id="MobiDB-lite"/>
    </source>
</evidence>
<keyword evidence="3" id="KW-1185">Reference proteome</keyword>
<comment type="caution">
    <text evidence="2">The sequence shown here is derived from an EMBL/GenBank/DDBJ whole genome shotgun (WGS) entry which is preliminary data.</text>
</comment>
<evidence type="ECO:0000313" key="3">
    <source>
        <dbReference type="Proteomes" id="UP000225740"/>
    </source>
</evidence>
<sequence>MRNVRIAPQNRQNRPEWNSCPQPFHKAVRNSGPGEPIDCTPKSGIGLSAFLYPTSFRRRLRWEYKRFEAKYPCQGIISVRLAAISVLLATLVEH</sequence>
<reference evidence="2 3" key="1">
    <citation type="submission" date="2017-06" db="EMBL/GenBank/DDBJ databases">
        <title>Description of Rhodopirellula bahusiensis sp. nov.</title>
        <authorList>
            <person name="Kizina J."/>
            <person name="Harder J."/>
        </authorList>
    </citation>
    <scope>NUCLEOTIDE SEQUENCE [LARGE SCALE GENOMIC DNA]</scope>
    <source>
        <strain evidence="2 3">SWK21</strain>
    </source>
</reference>